<evidence type="ECO:0000256" key="3">
    <source>
        <dbReference type="ARBA" id="ARBA00022516"/>
    </source>
</evidence>
<keyword evidence="4" id="KW-0808">Transferase</keyword>
<dbReference type="PANTHER" id="PTHR14269:SF62">
    <property type="entry name" value="CDP-DIACYLGLYCEROL--GLYCEROL-3-PHOSPHATE 3-PHOSPHATIDYLTRANSFERASE 1, CHLOROPLASTIC"/>
    <property type="match status" value="1"/>
</dbReference>
<comment type="similarity">
    <text evidence="2">Belongs to the CDP-alcohol phosphatidyltransferase class-I family.</text>
</comment>
<comment type="caution">
    <text evidence="12">The sequence shown here is derived from an EMBL/GenBank/DDBJ whole genome shotgun (WGS) entry which is preliminary data.</text>
</comment>
<comment type="subcellular location">
    <subcellularLocation>
        <location evidence="1">Membrane</location>
        <topology evidence="1">Multi-pass membrane protein</topology>
    </subcellularLocation>
</comment>
<dbReference type="Pfam" id="PF01066">
    <property type="entry name" value="CDP-OH_P_transf"/>
    <property type="match status" value="1"/>
</dbReference>
<evidence type="ECO:0000256" key="8">
    <source>
        <dbReference type="ARBA" id="ARBA00023136"/>
    </source>
</evidence>
<gene>
    <name evidence="12" type="ORF">GM49_0365</name>
</gene>
<keyword evidence="8 11" id="KW-0472">Membrane</keyword>
<dbReference type="InterPro" id="IPR000462">
    <property type="entry name" value="CDP-OH_P_trans"/>
</dbReference>
<evidence type="ECO:0000256" key="4">
    <source>
        <dbReference type="ARBA" id="ARBA00022679"/>
    </source>
</evidence>
<dbReference type="InterPro" id="IPR050324">
    <property type="entry name" value="CDP-alcohol_PTase-I"/>
</dbReference>
<dbReference type="InterPro" id="IPR004570">
    <property type="entry name" value="Phosphatidylglycerol_P_synth"/>
</dbReference>
<dbReference type="GO" id="GO:0008444">
    <property type="term" value="F:CDP-diacylglycerol-glycerol-3-phosphate 3-phosphatidyltransferase activity"/>
    <property type="evidence" value="ECO:0007669"/>
    <property type="project" value="InterPro"/>
</dbReference>
<feature type="transmembrane region" description="Helical" evidence="11">
    <location>
        <begin position="119"/>
        <end position="140"/>
    </location>
</feature>
<evidence type="ECO:0000256" key="6">
    <source>
        <dbReference type="ARBA" id="ARBA00022989"/>
    </source>
</evidence>
<keyword evidence="10" id="KW-1208">Phospholipid metabolism</keyword>
<feature type="transmembrane region" description="Helical" evidence="11">
    <location>
        <begin position="152"/>
        <end position="171"/>
    </location>
</feature>
<evidence type="ECO:0000256" key="2">
    <source>
        <dbReference type="ARBA" id="ARBA00010441"/>
    </source>
</evidence>
<dbReference type="GO" id="GO:0046474">
    <property type="term" value="P:glycerophospholipid biosynthetic process"/>
    <property type="evidence" value="ECO:0007669"/>
    <property type="project" value="TreeGrafter"/>
</dbReference>
<keyword evidence="9" id="KW-0594">Phospholipid biosynthesis</keyword>
<accession>A0A094NZ49</accession>
<keyword evidence="6 11" id="KW-1133">Transmembrane helix</keyword>
<dbReference type="PANTHER" id="PTHR14269">
    <property type="entry name" value="CDP-DIACYLGLYCEROL--GLYCEROL-3-PHOSPHATE 3-PHOSPHATIDYLTRANSFERASE-RELATED"/>
    <property type="match status" value="1"/>
</dbReference>
<sequence>MLKRGEILTIPNAITGVRALGIPLFLWAYLSVENTGLALTILIIGAVSDYFDGKVARLLNQESALGAALDPTIDRLYIAATVIALVIKEVVPLWLLILLISRDLWMALVLAIKKARGAGVFEVTFLGKAATFNLLYAFPFLLVAGDSGIGEIFFIAGWGFAIWGIVLYWVTGLQYTYVAIKEIKSNNSPN</sequence>
<feature type="transmembrane region" description="Helical" evidence="11">
    <location>
        <begin position="64"/>
        <end position="87"/>
    </location>
</feature>
<protein>
    <submittedName>
        <fullName evidence="12">Phosphatidylglycerophosphate synthase</fullName>
    </submittedName>
</protein>
<dbReference type="InterPro" id="IPR043130">
    <property type="entry name" value="CDP-OH_PTrfase_TM_dom"/>
</dbReference>
<dbReference type="Gene3D" id="1.20.120.1760">
    <property type="match status" value="1"/>
</dbReference>
<evidence type="ECO:0000256" key="9">
    <source>
        <dbReference type="ARBA" id="ARBA00023209"/>
    </source>
</evidence>
<dbReference type="EMBL" id="JNSJ01000002">
    <property type="protein sequence ID" value="KGA03782.1"/>
    <property type="molecule type" value="Genomic_DNA"/>
</dbReference>
<reference evidence="12" key="1">
    <citation type="submission" date="2014-05" db="EMBL/GenBank/DDBJ databases">
        <title>Key roles for freshwater Actinobacteria revealed by deep metagenomic sequencing.</title>
        <authorList>
            <person name="Ghai R."/>
            <person name="Mizuno C.M."/>
            <person name="Picazo A."/>
            <person name="Camacho A."/>
            <person name="Rodriguez-Valera F."/>
        </authorList>
    </citation>
    <scope>NUCLEOTIDE SEQUENCE</scope>
</reference>
<evidence type="ECO:0000256" key="5">
    <source>
        <dbReference type="ARBA" id="ARBA00022692"/>
    </source>
</evidence>
<keyword evidence="7" id="KW-0443">Lipid metabolism</keyword>
<keyword evidence="5 11" id="KW-0812">Transmembrane</keyword>
<evidence type="ECO:0000256" key="11">
    <source>
        <dbReference type="SAM" id="Phobius"/>
    </source>
</evidence>
<dbReference type="AlphaFoldDB" id="A0A094NZ49"/>
<organism evidence="12">
    <name type="scientific">freshwater metagenome</name>
    <dbReference type="NCBI Taxonomy" id="449393"/>
    <lineage>
        <taxon>unclassified sequences</taxon>
        <taxon>metagenomes</taxon>
        <taxon>ecological metagenomes</taxon>
    </lineage>
</organism>
<dbReference type="GO" id="GO:0016020">
    <property type="term" value="C:membrane"/>
    <property type="evidence" value="ECO:0007669"/>
    <property type="project" value="UniProtKB-SubCell"/>
</dbReference>
<evidence type="ECO:0000256" key="7">
    <source>
        <dbReference type="ARBA" id="ARBA00023098"/>
    </source>
</evidence>
<evidence type="ECO:0000256" key="10">
    <source>
        <dbReference type="ARBA" id="ARBA00023264"/>
    </source>
</evidence>
<dbReference type="PIRSF" id="PIRSF000847">
    <property type="entry name" value="Phos_ph_gly_syn"/>
    <property type="match status" value="1"/>
</dbReference>
<keyword evidence="3" id="KW-0444">Lipid biosynthesis</keyword>
<proteinExistence type="inferred from homology"/>
<name>A0A094NZ49_9ZZZZ</name>
<feature type="transmembrane region" description="Helical" evidence="11">
    <location>
        <begin position="36"/>
        <end position="52"/>
    </location>
</feature>
<dbReference type="PROSITE" id="PS00379">
    <property type="entry name" value="CDP_ALCOHOL_P_TRANSF"/>
    <property type="match status" value="1"/>
</dbReference>
<evidence type="ECO:0000313" key="12">
    <source>
        <dbReference type="EMBL" id="KGA03782.1"/>
    </source>
</evidence>
<dbReference type="InterPro" id="IPR048254">
    <property type="entry name" value="CDP_ALCOHOL_P_TRANSF_CS"/>
</dbReference>
<evidence type="ECO:0000256" key="1">
    <source>
        <dbReference type="ARBA" id="ARBA00004141"/>
    </source>
</evidence>